<accession>A0A5B7IRK8</accession>
<evidence type="ECO:0000313" key="2">
    <source>
        <dbReference type="EMBL" id="MPC83298.1"/>
    </source>
</evidence>
<evidence type="ECO:0000313" key="3">
    <source>
        <dbReference type="Proteomes" id="UP000324222"/>
    </source>
</evidence>
<evidence type="ECO:0000256" key="1">
    <source>
        <dbReference type="SAM" id="MobiDB-lite"/>
    </source>
</evidence>
<feature type="region of interest" description="Disordered" evidence="1">
    <location>
        <begin position="1"/>
        <end position="20"/>
    </location>
</feature>
<dbReference type="EMBL" id="VSRR010062132">
    <property type="protein sequence ID" value="MPC83298.1"/>
    <property type="molecule type" value="Genomic_DNA"/>
</dbReference>
<sequence length="161" mass="17313">MAASGIRNKGGSLGELNRLSPQKPRLRRLDLVKGARVTTHTSITFTIPSIHLPMCTYSTTSTHLQQSSDMVDGLMDVGVRVVYNFLDDVTSIMEPQPPPQPTSSSLQDYNLILLDINAQASFSIITTWHLTMMAGGVGQGGGGAQADEAPCNCFIFTLTSL</sequence>
<name>A0A5B7IRK8_PORTR</name>
<comment type="caution">
    <text evidence="2">The sequence shown here is derived from an EMBL/GenBank/DDBJ whole genome shotgun (WGS) entry which is preliminary data.</text>
</comment>
<protein>
    <submittedName>
        <fullName evidence="2">Uncharacterized protein</fullName>
    </submittedName>
</protein>
<dbReference type="Proteomes" id="UP000324222">
    <property type="component" value="Unassembled WGS sequence"/>
</dbReference>
<proteinExistence type="predicted"/>
<reference evidence="2 3" key="1">
    <citation type="submission" date="2019-05" db="EMBL/GenBank/DDBJ databases">
        <title>Another draft genome of Portunus trituberculatus and its Hox gene families provides insights of decapod evolution.</title>
        <authorList>
            <person name="Jeong J.-H."/>
            <person name="Song I."/>
            <person name="Kim S."/>
            <person name="Choi T."/>
            <person name="Kim D."/>
            <person name="Ryu S."/>
            <person name="Kim W."/>
        </authorList>
    </citation>
    <scope>NUCLEOTIDE SEQUENCE [LARGE SCALE GENOMIC DNA]</scope>
    <source>
        <tissue evidence="2">Muscle</tissue>
    </source>
</reference>
<keyword evidence="3" id="KW-1185">Reference proteome</keyword>
<gene>
    <name evidence="2" type="ORF">E2C01_078005</name>
</gene>
<organism evidence="2 3">
    <name type="scientific">Portunus trituberculatus</name>
    <name type="common">Swimming crab</name>
    <name type="synonym">Neptunus trituberculatus</name>
    <dbReference type="NCBI Taxonomy" id="210409"/>
    <lineage>
        <taxon>Eukaryota</taxon>
        <taxon>Metazoa</taxon>
        <taxon>Ecdysozoa</taxon>
        <taxon>Arthropoda</taxon>
        <taxon>Crustacea</taxon>
        <taxon>Multicrustacea</taxon>
        <taxon>Malacostraca</taxon>
        <taxon>Eumalacostraca</taxon>
        <taxon>Eucarida</taxon>
        <taxon>Decapoda</taxon>
        <taxon>Pleocyemata</taxon>
        <taxon>Brachyura</taxon>
        <taxon>Eubrachyura</taxon>
        <taxon>Portunoidea</taxon>
        <taxon>Portunidae</taxon>
        <taxon>Portuninae</taxon>
        <taxon>Portunus</taxon>
    </lineage>
</organism>
<dbReference type="AlphaFoldDB" id="A0A5B7IRK8"/>